<feature type="non-terminal residue" evidence="1">
    <location>
        <position position="1"/>
    </location>
</feature>
<dbReference type="AlphaFoldDB" id="A0A0F9EP50"/>
<dbReference type="Gene3D" id="3.40.720.10">
    <property type="entry name" value="Alkaline Phosphatase, subunit A"/>
    <property type="match status" value="1"/>
</dbReference>
<name>A0A0F9EP50_9ZZZZ</name>
<dbReference type="EMBL" id="LAZR01026660">
    <property type="protein sequence ID" value="KKL68036.1"/>
    <property type="molecule type" value="Genomic_DNA"/>
</dbReference>
<protein>
    <recommendedName>
        <fullName evidence="2">N-sulphoglucosamine sulphohydrolase C-terminal domain-containing protein</fullName>
    </recommendedName>
</protein>
<gene>
    <name evidence="1" type="ORF">LCGC14_2128980</name>
</gene>
<organism evidence="1">
    <name type="scientific">marine sediment metagenome</name>
    <dbReference type="NCBI Taxonomy" id="412755"/>
    <lineage>
        <taxon>unclassified sequences</taxon>
        <taxon>metagenomes</taxon>
        <taxon>ecological metagenomes</taxon>
    </lineage>
</organism>
<accession>A0A0F9EP50</accession>
<comment type="caution">
    <text evidence="1">The sequence shown here is derived from an EMBL/GenBank/DDBJ whole genome shotgun (WGS) entry which is preliminary data.</text>
</comment>
<proteinExistence type="predicted"/>
<sequence length="57" mass="6658">TVKTREWRYTEWDEGRKGTELYDQLNDPLEYNNLAGDPAYDSLKAVMKSLIIHPDSN</sequence>
<evidence type="ECO:0008006" key="2">
    <source>
        <dbReference type="Google" id="ProtNLM"/>
    </source>
</evidence>
<reference evidence="1" key="1">
    <citation type="journal article" date="2015" name="Nature">
        <title>Complex archaea that bridge the gap between prokaryotes and eukaryotes.</title>
        <authorList>
            <person name="Spang A."/>
            <person name="Saw J.H."/>
            <person name="Jorgensen S.L."/>
            <person name="Zaremba-Niedzwiedzka K."/>
            <person name="Martijn J."/>
            <person name="Lind A.E."/>
            <person name="van Eijk R."/>
            <person name="Schleper C."/>
            <person name="Guy L."/>
            <person name="Ettema T.J."/>
        </authorList>
    </citation>
    <scope>NUCLEOTIDE SEQUENCE</scope>
</reference>
<dbReference type="InterPro" id="IPR017850">
    <property type="entry name" value="Alkaline_phosphatase_core_sf"/>
</dbReference>
<evidence type="ECO:0000313" key="1">
    <source>
        <dbReference type="EMBL" id="KKL68036.1"/>
    </source>
</evidence>
<dbReference type="SUPFAM" id="SSF53649">
    <property type="entry name" value="Alkaline phosphatase-like"/>
    <property type="match status" value="1"/>
</dbReference>